<evidence type="ECO:0000313" key="7">
    <source>
        <dbReference type="Proteomes" id="UP000015354"/>
    </source>
</evidence>
<dbReference type="PANTHER" id="PTHR15592">
    <property type="entry name" value="MATRIN 3/NUCLEAR PROTEIN 220-RELATED"/>
    <property type="match status" value="1"/>
</dbReference>
<dbReference type="Gene3D" id="3.30.70.330">
    <property type="match status" value="2"/>
</dbReference>
<name>S9USN7_9TRYP</name>
<comment type="caution">
    <text evidence="5">The sequence shown here is derived from an EMBL/GenBank/DDBJ whole genome shotgun (WGS) entry which is preliminary data.</text>
</comment>
<dbReference type="SUPFAM" id="SSF54928">
    <property type="entry name" value="RNA-binding domain, RBD"/>
    <property type="match status" value="2"/>
</dbReference>
<reference evidence="5" key="2">
    <citation type="submission" date="2013-03" db="EMBL/GenBank/DDBJ databases">
        <authorList>
            <person name="Motta M.C.M."/>
            <person name="Martins A.C.A."/>
            <person name="Preta C.M.C.C."/>
            <person name="Silva R."/>
            <person name="de Souza S.S."/>
            <person name="Klein C.C."/>
            <person name="de Almeida L.G.P."/>
            <person name="Cunha O.L."/>
            <person name="Colabardini A.C."/>
            <person name="Lima B.A."/>
            <person name="Machado C.R."/>
            <person name="Soares C.M.A."/>
            <person name="de Menezes C.B.A."/>
            <person name="Bartolomeu D.C."/>
            <person name="Grisard E.C."/>
            <person name="Fantinatti-Garboggini F."/>
            <person name="Rodrigues-Luiz G.F."/>
            <person name="Wagner G."/>
            <person name="Goldman G.H."/>
            <person name="Fietto J.L.R."/>
            <person name="Ciapina L.P."/>
            <person name="Brocchi M."/>
            <person name="Elias M.C."/>
            <person name="Goldman M.H.S."/>
            <person name="Sagot M.-F."/>
            <person name="Pereira M."/>
            <person name="Stoco P.H."/>
            <person name="Teixeira S.M.R."/>
            <person name="de Mendonca-Neto R.P."/>
            <person name="Maciel T.E.F."/>
            <person name="Mendes T.A.O."/>
            <person name="Urmenyi T.P."/>
            <person name="Teixeira M.M.G."/>
            <person name="de Camargo E.F.P."/>
            <person name="de Sousa W."/>
            <person name="Schenkman S."/>
            <person name="de Vasconcelos A.T.R."/>
        </authorList>
    </citation>
    <scope>NUCLEOTIDE SEQUENCE</scope>
</reference>
<dbReference type="Pfam" id="PF00076">
    <property type="entry name" value="RRM_1"/>
    <property type="match status" value="2"/>
</dbReference>
<dbReference type="PROSITE" id="PS50102">
    <property type="entry name" value="RRM"/>
    <property type="match status" value="2"/>
</dbReference>
<evidence type="ECO:0000313" key="5">
    <source>
        <dbReference type="EMBL" id="EPY31819.1"/>
    </source>
</evidence>
<evidence type="ECO:0000256" key="1">
    <source>
        <dbReference type="PROSITE-ProRule" id="PRU00176"/>
    </source>
</evidence>
<dbReference type="InterPro" id="IPR000504">
    <property type="entry name" value="RRM_dom"/>
</dbReference>
<dbReference type="CDD" id="cd12422">
    <property type="entry name" value="RRM2_PTBP1_hnRNPL_like"/>
    <property type="match status" value="1"/>
</dbReference>
<dbReference type="CDD" id="cd12421">
    <property type="entry name" value="RRM1_PTBP1_hnRNPL_like"/>
    <property type="match status" value="1"/>
</dbReference>
<protein>
    <submittedName>
        <fullName evidence="5">RNA-binding protein</fullName>
    </submittedName>
</protein>
<keyword evidence="7" id="KW-1185">Reference proteome</keyword>
<evidence type="ECO:0000313" key="6">
    <source>
        <dbReference type="EMBL" id="EPY33524.1"/>
    </source>
</evidence>
<dbReference type="EMBL" id="ATMH01009198">
    <property type="protein sequence ID" value="EPY20013.1"/>
    <property type="molecule type" value="Genomic_DNA"/>
</dbReference>
<gene>
    <name evidence="6" type="ORF">STCU_02175</name>
    <name evidence="5" type="ORF">STCU_03206</name>
    <name evidence="4" type="ORF">STCU_06036</name>
    <name evidence="3" type="ORF">STCU_09198</name>
</gene>
<dbReference type="Proteomes" id="UP000015354">
    <property type="component" value="Unassembled WGS sequence"/>
</dbReference>
<organism evidence="5 7">
    <name type="scientific">Strigomonas culicis</name>
    <dbReference type="NCBI Taxonomy" id="28005"/>
    <lineage>
        <taxon>Eukaryota</taxon>
        <taxon>Discoba</taxon>
        <taxon>Euglenozoa</taxon>
        <taxon>Kinetoplastea</taxon>
        <taxon>Metakinetoplastina</taxon>
        <taxon>Trypanosomatida</taxon>
        <taxon>Trypanosomatidae</taxon>
        <taxon>Strigomonadinae</taxon>
        <taxon>Strigomonas</taxon>
    </lineage>
</organism>
<dbReference type="InterPro" id="IPR012677">
    <property type="entry name" value="Nucleotide-bd_a/b_plait_sf"/>
</dbReference>
<evidence type="ECO:0000259" key="2">
    <source>
        <dbReference type="PROSITE" id="PS50102"/>
    </source>
</evidence>
<reference evidence="5 7" key="1">
    <citation type="journal article" date="2013" name="PLoS ONE">
        <title>Predicting the Proteins of Angomonas deanei, Strigomonas culicis and Their Respective Endosymbionts Reveals New Aspects of the Trypanosomatidae Family.</title>
        <authorList>
            <person name="Motta M.C."/>
            <person name="Martins A.C."/>
            <person name="de Souza S.S."/>
            <person name="Catta-Preta C.M."/>
            <person name="Silva R."/>
            <person name="Klein C.C."/>
            <person name="de Almeida L.G."/>
            <person name="de Lima Cunha O."/>
            <person name="Ciapina L.P."/>
            <person name="Brocchi M."/>
            <person name="Colabardini A.C."/>
            <person name="de Araujo Lima B."/>
            <person name="Machado C.R."/>
            <person name="de Almeida Soares C.M."/>
            <person name="Probst C.M."/>
            <person name="de Menezes C.B."/>
            <person name="Thompson C.E."/>
            <person name="Bartholomeu D.C."/>
            <person name="Gradia D.F."/>
            <person name="Pavoni D.P."/>
            <person name="Grisard E.C."/>
            <person name="Fantinatti-Garboggini F."/>
            <person name="Marchini F.K."/>
            <person name="Rodrigues-Luiz G.F."/>
            <person name="Wagner G."/>
            <person name="Goldman G.H."/>
            <person name="Fietto J.L."/>
            <person name="Elias M.C."/>
            <person name="Goldman M.H."/>
            <person name="Sagot M.F."/>
            <person name="Pereira M."/>
            <person name="Stoco P.H."/>
            <person name="de Mendonca-Neto R.P."/>
            <person name="Teixeira S.M."/>
            <person name="Maciel T.E."/>
            <person name="de Oliveira Mendes T.A."/>
            <person name="Urmenyi T.P."/>
            <person name="de Souza W."/>
            <person name="Schenkman S."/>
            <person name="de Vasconcelos A.T."/>
        </authorList>
    </citation>
    <scope>NUCLEOTIDE SEQUENCE [LARGE SCALE GENOMIC DNA]</scope>
</reference>
<dbReference type="EMBL" id="ATMH01003206">
    <property type="protein sequence ID" value="EPY31819.1"/>
    <property type="molecule type" value="Genomic_DNA"/>
</dbReference>
<accession>S9USN7</accession>
<dbReference type="EMBL" id="ATMH01002175">
    <property type="protein sequence ID" value="EPY33524.1"/>
    <property type="molecule type" value="Genomic_DNA"/>
</dbReference>
<dbReference type="InterPro" id="IPR035979">
    <property type="entry name" value="RBD_domain_sf"/>
</dbReference>
<dbReference type="EMBL" id="ATMH01006036">
    <property type="protein sequence ID" value="EPY26872.1"/>
    <property type="molecule type" value="Genomic_DNA"/>
</dbReference>
<evidence type="ECO:0000313" key="4">
    <source>
        <dbReference type="EMBL" id="EPY26872.1"/>
    </source>
</evidence>
<dbReference type="GO" id="GO:0003723">
    <property type="term" value="F:RNA binding"/>
    <property type="evidence" value="ECO:0007669"/>
    <property type="project" value="UniProtKB-UniRule"/>
</dbReference>
<sequence>MYNQQFIPTGTMYGQPNVMPYPSGFIPSVGPGVPAGAMMNYGNQAYRAGFPMPPVGQWPPMSQGMQQDVGNGSASAYPGNASGFGNYPKYKKGRHDEEGGYLGSAGEAMPKVHNNEIGNVSNVVHMRNVTPDVTQLSIQTLAQNFGKIKHVVMLRQMNQALVEMETTKSAQELVDFFKTPGYAEIDGRRVYVRYSNHKNLTATHHTSRTLLVSMFNTEYDVSSAANITPEIVYRIFVNYGTVERIVVLPKNESSQWNHNRLQALVQFDTKETAENVKNTLQGQPVTLGETVTFTLDIQFSRMEEIKTTNPHTSLVVDEGGNTHRPITQAPVAEAEYGAQQWS</sequence>
<dbReference type="AlphaFoldDB" id="S9USN7"/>
<proteinExistence type="predicted"/>
<evidence type="ECO:0000313" key="3">
    <source>
        <dbReference type="EMBL" id="EPY20013.1"/>
    </source>
</evidence>
<feature type="domain" description="RRM" evidence="2">
    <location>
        <begin position="122"/>
        <end position="197"/>
    </location>
</feature>
<dbReference type="OrthoDB" id="296632at2759"/>
<keyword evidence="1" id="KW-0694">RNA-binding</keyword>
<dbReference type="SMART" id="SM00360">
    <property type="entry name" value="RRM"/>
    <property type="match status" value="2"/>
</dbReference>
<feature type="domain" description="RRM" evidence="2">
    <location>
        <begin position="208"/>
        <end position="302"/>
    </location>
</feature>